<dbReference type="RefSeq" id="WP_101266640.1">
    <property type="nucleotide sequence ID" value="NZ_NWTK01000006.1"/>
</dbReference>
<dbReference type="InterPro" id="IPR051604">
    <property type="entry name" value="Ergot_Alk_Oxidoreductase"/>
</dbReference>
<name>A0A2N3KUE2_9PROT</name>
<organism evidence="2 3">
    <name type="scientific">Thalassospira marina</name>
    <dbReference type="NCBI Taxonomy" id="2048283"/>
    <lineage>
        <taxon>Bacteria</taxon>
        <taxon>Pseudomonadati</taxon>
        <taxon>Pseudomonadota</taxon>
        <taxon>Alphaproteobacteria</taxon>
        <taxon>Rhodospirillales</taxon>
        <taxon>Thalassospiraceae</taxon>
        <taxon>Thalassospira</taxon>
    </lineage>
</organism>
<dbReference type="EMBL" id="NWTK01000006">
    <property type="protein sequence ID" value="PKR54181.1"/>
    <property type="molecule type" value="Genomic_DNA"/>
</dbReference>
<dbReference type="AlphaFoldDB" id="A0A2N3KUE2"/>
<dbReference type="Gene3D" id="3.90.25.10">
    <property type="entry name" value="UDP-galactose 4-epimerase, domain 1"/>
    <property type="match status" value="1"/>
</dbReference>
<dbReference type="Pfam" id="PF05368">
    <property type="entry name" value="NmrA"/>
    <property type="match status" value="1"/>
</dbReference>
<gene>
    <name evidence="2" type="ORF">COO20_11680</name>
</gene>
<feature type="domain" description="NmrA-like" evidence="1">
    <location>
        <begin position="3"/>
        <end position="237"/>
    </location>
</feature>
<dbReference type="SUPFAM" id="SSF51735">
    <property type="entry name" value="NAD(P)-binding Rossmann-fold domains"/>
    <property type="match status" value="1"/>
</dbReference>
<dbReference type="OrthoDB" id="7352262at2"/>
<dbReference type="InterPro" id="IPR036291">
    <property type="entry name" value="NAD(P)-bd_dom_sf"/>
</dbReference>
<comment type="caution">
    <text evidence="2">The sequence shown here is derived from an EMBL/GenBank/DDBJ whole genome shotgun (WGS) entry which is preliminary data.</text>
</comment>
<dbReference type="Proteomes" id="UP000233597">
    <property type="component" value="Unassembled WGS sequence"/>
</dbReference>
<reference evidence="2 3" key="1">
    <citation type="submission" date="2017-09" db="EMBL/GenBank/DDBJ databases">
        <title>Biodiversity and function of Thalassospira species in the particle-attached aromatic-hydrocarbon-degrading consortia from the surface seawater of the South China Sea.</title>
        <authorList>
            <person name="Dong C."/>
            <person name="Liu R."/>
            <person name="Shao Z."/>
        </authorList>
    </citation>
    <scope>NUCLEOTIDE SEQUENCE [LARGE SCALE GENOMIC DNA]</scope>
    <source>
        <strain evidence="2 3">CSC1P2</strain>
    </source>
</reference>
<proteinExistence type="predicted"/>
<dbReference type="PANTHER" id="PTHR43162:SF1">
    <property type="entry name" value="PRESTALK A DIFFERENTIATION PROTEIN A"/>
    <property type="match status" value="1"/>
</dbReference>
<evidence type="ECO:0000313" key="2">
    <source>
        <dbReference type="EMBL" id="PKR54181.1"/>
    </source>
</evidence>
<dbReference type="PANTHER" id="PTHR43162">
    <property type="match status" value="1"/>
</dbReference>
<dbReference type="InterPro" id="IPR008030">
    <property type="entry name" value="NmrA-like"/>
</dbReference>
<evidence type="ECO:0000313" key="3">
    <source>
        <dbReference type="Proteomes" id="UP000233597"/>
    </source>
</evidence>
<dbReference type="Gene3D" id="3.40.50.720">
    <property type="entry name" value="NAD(P)-binding Rossmann-like Domain"/>
    <property type="match status" value="1"/>
</dbReference>
<protein>
    <submittedName>
        <fullName evidence="2">NmrA family transcriptional regulator</fullName>
    </submittedName>
</protein>
<evidence type="ECO:0000259" key="1">
    <source>
        <dbReference type="Pfam" id="PF05368"/>
    </source>
</evidence>
<accession>A0A2N3KUE2</accession>
<sequence length="288" mass="31375">MYAITGITGQVGSSLAVTLLAQGHKVRAVVRNAEKGQDWANRGCDVALADVGDAQALTEAFQGAEGVFLLLPPNFDPSADFRESRAIIRSFCQALTQAKPARIICLSTIGAQASQPNLLGQLGLMEKELGALNLPVSFLRAAWFMENSLWDVLPARETGVIPSYLQPLDKPVPMVATRDIAQLAAKLLTQAESPAKIIELEGPQRITPYQITADFAKALGKPVTAKIMPRDQWESIFRAQGMNNPEPRMQMLDGFNEGWIEFEGDTSSRLKGTTRFADVLPELIRRAG</sequence>